<dbReference type="GO" id="GO:0003676">
    <property type="term" value="F:nucleic acid binding"/>
    <property type="evidence" value="ECO:0007669"/>
    <property type="project" value="InterPro"/>
</dbReference>
<dbReference type="EMBL" id="JACHCC010000016">
    <property type="protein sequence ID" value="MBB6502853.1"/>
    <property type="molecule type" value="Genomic_DNA"/>
</dbReference>
<dbReference type="InterPro" id="IPR029063">
    <property type="entry name" value="SAM-dependent_MTases_sf"/>
</dbReference>
<evidence type="ECO:0000256" key="4">
    <source>
        <dbReference type="ARBA" id="ARBA00022691"/>
    </source>
</evidence>
<proteinExistence type="predicted"/>
<dbReference type="InterPro" id="IPR002052">
    <property type="entry name" value="DNA_methylase_N6_adenine_CS"/>
</dbReference>
<keyword evidence="2 8" id="KW-0489">Methyltransferase</keyword>
<evidence type="ECO:0000259" key="7">
    <source>
        <dbReference type="Pfam" id="PF17827"/>
    </source>
</evidence>
<dbReference type="Proteomes" id="UP000521017">
    <property type="component" value="Unassembled WGS sequence"/>
</dbReference>
<dbReference type="SUPFAM" id="SSF53335">
    <property type="entry name" value="S-adenosyl-L-methionine-dependent methyltransferases"/>
    <property type="match status" value="1"/>
</dbReference>
<dbReference type="GO" id="GO:0102559">
    <property type="term" value="F:peptide chain release factor N(5)-glutamine methyltransferase activity"/>
    <property type="evidence" value="ECO:0007669"/>
    <property type="project" value="UniProtKB-EC"/>
</dbReference>
<evidence type="ECO:0000256" key="5">
    <source>
        <dbReference type="ARBA" id="ARBA00048391"/>
    </source>
</evidence>
<dbReference type="InterPro" id="IPR050320">
    <property type="entry name" value="N5-glutamine_MTase"/>
</dbReference>
<dbReference type="PANTHER" id="PTHR18895:SF74">
    <property type="entry name" value="MTRF1L RELEASE FACTOR GLUTAMINE METHYLTRANSFERASE"/>
    <property type="match status" value="1"/>
</dbReference>
<dbReference type="InterPro" id="IPR007848">
    <property type="entry name" value="Small_mtfrase_dom"/>
</dbReference>
<keyword evidence="3 8" id="KW-0808">Transferase</keyword>
<dbReference type="PROSITE" id="PS00092">
    <property type="entry name" value="N6_MTASE"/>
    <property type="match status" value="1"/>
</dbReference>
<dbReference type="RefSeq" id="WP_184629097.1">
    <property type="nucleotide sequence ID" value="NZ_JACHCC010000016.1"/>
</dbReference>
<dbReference type="EC" id="2.1.1.297" evidence="1"/>
<organism evidence="8 9">
    <name type="scientific">Pedobacter cryoconitis</name>
    <dbReference type="NCBI Taxonomy" id="188932"/>
    <lineage>
        <taxon>Bacteria</taxon>
        <taxon>Pseudomonadati</taxon>
        <taxon>Bacteroidota</taxon>
        <taxon>Sphingobacteriia</taxon>
        <taxon>Sphingobacteriales</taxon>
        <taxon>Sphingobacteriaceae</taxon>
        <taxon>Pedobacter</taxon>
    </lineage>
</organism>
<dbReference type="InterPro" id="IPR040758">
    <property type="entry name" value="PrmC_N"/>
</dbReference>
<evidence type="ECO:0000256" key="3">
    <source>
        <dbReference type="ARBA" id="ARBA00022679"/>
    </source>
</evidence>
<dbReference type="Pfam" id="PF17827">
    <property type="entry name" value="PrmC_N"/>
    <property type="match status" value="1"/>
</dbReference>
<accession>A0A7X0J8B7</accession>
<gene>
    <name evidence="8" type="ORF">HDF25_005036</name>
</gene>
<dbReference type="Gene3D" id="1.10.8.10">
    <property type="entry name" value="DNA helicase RuvA subunit, C-terminal domain"/>
    <property type="match status" value="1"/>
</dbReference>
<comment type="caution">
    <text evidence="8">The sequence shown here is derived from an EMBL/GenBank/DDBJ whole genome shotgun (WGS) entry which is preliminary data.</text>
</comment>
<sequence>MNFKQLELYFISELSSLYGEEEAKQLFYLVVEHVCGWNRGKLLTCSTESPDPGQMTAYESILVGLRQGRPVQHILAEAWFYGLKFKVSGAVLIPRPETEELIEWILETVNQTEDQVSSILDIGTGSGCIAITLKKNLENLAVTALDVSADALQIARENAMNNEVALNFIQTDILTYSSPIKYDLIVSNPPYITETERAEMHQNVLQFEPHLALFVSNENPLVFYKGIADFALLNLQPKGKLFFEINEYLGQETVDMLKDKGFINIVLKKDMQGKDRMISCTL</sequence>
<dbReference type="AlphaFoldDB" id="A0A7X0J8B7"/>
<evidence type="ECO:0000256" key="1">
    <source>
        <dbReference type="ARBA" id="ARBA00012771"/>
    </source>
</evidence>
<dbReference type="CDD" id="cd02440">
    <property type="entry name" value="AdoMet_MTases"/>
    <property type="match status" value="1"/>
</dbReference>
<dbReference type="PRINTS" id="PR00507">
    <property type="entry name" value="N12N6MTFRASE"/>
</dbReference>
<name>A0A7X0J8B7_9SPHI</name>
<evidence type="ECO:0000313" key="9">
    <source>
        <dbReference type="Proteomes" id="UP000521017"/>
    </source>
</evidence>
<dbReference type="InterPro" id="IPR004556">
    <property type="entry name" value="HemK-like"/>
</dbReference>
<reference evidence="8 9" key="1">
    <citation type="submission" date="2020-08" db="EMBL/GenBank/DDBJ databases">
        <title>Genomic Encyclopedia of Type Strains, Phase IV (KMG-V): Genome sequencing to study the core and pangenomes of soil and plant-associated prokaryotes.</title>
        <authorList>
            <person name="Whitman W."/>
        </authorList>
    </citation>
    <scope>NUCLEOTIDE SEQUENCE [LARGE SCALE GENOMIC DNA]</scope>
    <source>
        <strain evidence="8 9">M2T3</strain>
    </source>
</reference>
<comment type="catalytic activity">
    <reaction evidence="5">
        <text>L-glutaminyl-[peptide chain release factor] + S-adenosyl-L-methionine = N(5)-methyl-L-glutaminyl-[peptide chain release factor] + S-adenosyl-L-homocysteine + H(+)</text>
        <dbReference type="Rhea" id="RHEA:42896"/>
        <dbReference type="Rhea" id="RHEA-COMP:10271"/>
        <dbReference type="Rhea" id="RHEA-COMP:10272"/>
        <dbReference type="ChEBI" id="CHEBI:15378"/>
        <dbReference type="ChEBI" id="CHEBI:30011"/>
        <dbReference type="ChEBI" id="CHEBI:57856"/>
        <dbReference type="ChEBI" id="CHEBI:59789"/>
        <dbReference type="ChEBI" id="CHEBI:61891"/>
        <dbReference type="EC" id="2.1.1.297"/>
    </reaction>
</comment>
<dbReference type="PANTHER" id="PTHR18895">
    <property type="entry name" value="HEMK METHYLTRANSFERASE"/>
    <property type="match status" value="1"/>
</dbReference>
<dbReference type="NCBIfam" id="TIGR03534">
    <property type="entry name" value="RF_mod_PrmC"/>
    <property type="match status" value="1"/>
</dbReference>
<evidence type="ECO:0000313" key="8">
    <source>
        <dbReference type="EMBL" id="MBB6502853.1"/>
    </source>
</evidence>
<dbReference type="Gene3D" id="3.40.50.150">
    <property type="entry name" value="Vaccinia Virus protein VP39"/>
    <property type="match status" value="1"/>
</dbReference>
<protein>
    <recommendedName>
        <fullName evidence="1">peptide chain release factor N(5)-glutamine methyltransferase</fullName>
        <ecNumber evidence="1">2.1.1.297</ecNumber>
    </recommendedName>
</protein>
<dbReference type="InterPro" id="IPR019874">
    <property type="entry name" value="RF_methyltr_PrmC"/>
</dbReference>
<keyword evidence="4" id="KW-0949">S-adenosyl-L-methionine</keyword>
<dbReference type="GO" id="GO:0032259">
    <property type="term" value="P:methylation"/>
    <property type="evidence" value="ECO:0007669"/>
    <property type="project" value="UniProtKB-KW"/>
</dbReference>
<dbReference type="NCBIfam" id="TIGR00536">
    <property type="entry name" value="hemK_fam"/>
    <property type="match status" value="1"/>
</dbReference>
<dbReference type="Pfam" id="PF05175">
    <property type="entry name" value="MTS"/>
    <property type="match status" value="1"/>
</dbReference>
<feature type="domain" description="Methyltransferase small" evidence="6">
    <location>
        <begin position="107"/>
        <end position="198"/>
    </location>
</feature>
<evidence type="ECO:0000259" key="6">
    <source>
        <dbReference type="Pfam" id="PF05175"/>
    </source>
</evidence>
<evidence type="ECO:0000256" key="2">
    <source>
        <dbReference type="ARBA" id="ARBA00022603"/>
    </source>
</evidence>
<feature type="domain" description="Release factor glutamine methyltransferase N-terminal" evidence="7">
    <location>
        <begin position="19"/>
        <end position="75"/>
    </location>
</feature>